<evidence type="ECO:0000313" key="2">
    <source>
        <dbReference type="EMBL" id="KRM05655.1"/>
    </source>
</evidence>
<proteinExistence type="predicted"/>
<dbReference type="AlphaFoldDB" id="A0A0R1VJD2"/>
<protein>
    <submittedName>
        <fullName evidence="2">Capsular biosynthesis protein</fullName>
    </submittedName>
</protein>
<keyword evidence="3" id="KW-1185">Reference proteome</keyword>
<dbReference type="PATRIC" id="fig|1423750.3.peg.1392"/>
<gene>
    <name evidence="2" type="ORF">FC89_GL001359</name>
</gene>
<evidence type="ECO:0000313" key="3">
    <source>
        <dbReference type="Proteomes" id="UP000051451"/>
    </source>
</evidence>
<accession>A0A0R1VJD2</accession>
<reference evidence="2 3" key="1">
    <citation type="journal article" date="2015" name="Genome Announc.">
        <title>Expanding the biotechnology potential of lactobacilli through comparative genomics of 213 strains and associated genera.</title>
        <authorList>
            <person name="Sun Z."/>
            <person name="Harris H.M."/>
            <person name="McCann A."/>
            <person name="Guo C."/>
            <person name="Argimon S."/>
            <person name="Zhang W."/>
            <person name="Yang X."/>
            <person name="Jeffery I.B."/>
            <person name="Cooney J.C."/>
            <person name="Kagawa T.F."/>
            <person name="Liu W."/>
            <person name="Song Y."/>
            <person name="Salvetti E."/>
            <person name="Wrobel A."/>
            <person name="Rasinkangas P."/>
            <person name="Parkhill J."/>
            <person name="Rea M.C."/>
            <person name="O'Sullivan O."/>
            <person name="Ritari J."/>
            <person name="Douillard F.P."/>
            <person name="Paul Ross R."/>
            <person name="Yang R."/>
            <person name="Briner A.E."/>
            <person name="Felis G.E."/>
            <person name="de Vos W.M."/>
            <person name="Barrangou R."/>
            <person name="Klaenhammer T.R."/>
            <person name="Caufield P.W."/>
            <person name="Cui Y."/>
            <person name="Zhang H."/>
            <person name="O'Toole P.W."/>
        </authorList>
    </citation>
    <scope>NUCLEOTIDE SEQUENCE [LARGE SCALE GENOMIC DNA]</scope>
    <source>
        <strain evidence="2 3">DSM 18630</strain>
    </source>
</reference>
<sequence>MGLTLKAEVYIVSHKLVKTPQDQMYVPLQVGPASENFPGFVRDNTGDNIAAKNPNYCELTAQYWAWKNRTADVKGLVHYRRYFSNGRRNFFKSYEGKFADIMTSATLEKLLDQAPLILPRKRNYYIETSWSHYEHVHHIEGLKVARQVIAEKCPEYLPAFDKMVQRKAVHMFNMLIARADLFDSYTEWLFQILPEIEKRVDITEYTDYEKRIYGFVGEILLDVWVEKNQIKYVEVPVMFMGNQHWVKKIASFIYRKIKGVSD</sequence>
<dbReference type="Proteomes" id="UP000051451">
    <property type="component" value="Unassembled WGS sequence"/>
</dbReference>
<dbReference type="Pfam" id="PF14393">
    <property type="entry name" value="DUF4422"/>
    <property type="match status" value="1"/>
</dbReference>
<dbReference type="EMBL" id="AZGB01000018">
    <property type="protein sequence ID" value="KRM05655.1"/>
    <property type="molecule type" value="Genomic_DNA"/>
</dbReference>
<dbReference type="STRING" id="1423750.FC89_GL001359"/>
<feature type="domain" description="DUF4422" evidence="1">
    <location>
        <begin position="9"/>
        <end position="229"/>
    </location>
</feature>
<comment type="caution">
    <text evidence="2">The sequence shown here is derived from an EMBL/GenBank/DDBJ whole genome shotgun (WGS) entry which is preliminary data.</text>
</comment>
<name>A0A0R1VJD2_9LACO</name>
<organism evidence="2 3">
    <name type="scientific">Liquorilactobacillus ghanensis DSM 18630</name>
    <dbReference type="NCBI Taxonomy" id="1423750"/>
    <lineage>
        <taxon>Bacteria</taxon>
        <taxon>Bacillati</taxon>
        <taxon>Bacillota</taxon>
        <taxon>Bacilli</taxon>
        <taxon>Lactobacillales</taxon>
        <taxon>Lactobacillaceae</taxon>
        <taxon>Liquorilactobacillus</taxon>
    </lineage>
</organism>
<evidence type="ECO:0000259" key="1">
    <source>
        <dbReference type="Pfam" id="PF14393"/>
    </source>
</evidence>
<dbReference type="InterPro" id="IPR025536">
    <property type="entry name" value="DUF4422"/>
</dbReference>